<feature type="domain" description="DUF4189" evidence="2">
    <location>
        <begin position="72"/>
        <end position="168"/>
    </location>
</feature>
<feature type="region of interest" description="Disordered" evidence="1">
    <location>
        <begin position="1"/>
        <end position="20"/>
    </location>
</feature>
<evidence type="ECO:0000259" key="2">
    <source>
        <dbReference type="Pfam" id="PF13827"/>
    </source>
</evidence>
<reference evidence="3 4" key="1">
    <citation type="submission" date="2018-02" db="EMBL/GenBank/DDBJ databases">
        <title>8 Nocardia nova and 1 Nocardia cyriacigeorgica strain used for evolution to TMP-SMX.</title>
        <authorList>
            <person name="Mehta H."/>
            <person name="Weng J."/>
            <person name="Shamoo Y."/>
        </authorList>
    </citation>
    <scope>NUCLEOTIDE SEQUENCE [LARGE SCALE GENOMIC DNA]</scope>
    <source>
        <strain evidence="3 4">MDA3139</strain>
    </source>
</reference>
<dbReference type="Pfam" id="PF13827">
    <property type="entry name" value="DUF4189"/>
    <property type="match status" value="1"/>
</dbReference>
<evidence type="ECO:0000313" key="4">
    <source>
        <dbReference type="Proteomes" id="UP000239874"/>
    </source>
</evidence>
<organism evidence="3 4">
    <name type="scientific">Nocardia nova</name>
    <dbReference type="NCBI Taxonomy" id="37330"/>
    <lineage>
        <taxon>Bacteria</taxon>
        <taxon>Bacillati</taxon>
        <taxon>Actinomycetota</taxon>
        <taxon>Actinomycetes</taxon>
        <taxon>Mycobacteriales</taxon>
        <taxon>Nocardiaceae</taxon>
        <taxon>Nocardia</taxon>
    </lineage>
</organism>
<dbReference type="InterPro" id="IPR025240">
    <property type="entry name" value="DUF4189"/>
</dbReference>
<gene>
    <name evidence="3" type="ORF">C5E45_22985</name>
</gene>
<evidence type="ECO:0000256" key="1">
    <source>
        <dbReference type="SAM" id="MobiDB-lite"/>
    </source>
</evidence>
<comment type="caution">
    <text evidence="3">The sequence shown here is derived from an EMBL/GenBank/DDBJ whole genome shotgun (WGS) entry which is preliminary data.</text>
</comment>
<accession>A0A2S6AL62</accession>
<dbReference type="EMBL" id="PSZC01000017">
    <property type="protein sequence ID" value="PPJ35967.1"/>
    <property type="molecule type" value="Genomic_DNA"/>
</dbReference>
<protein>
    <recommendedName>
        <fullName evidence="2">DUF4189 domain-containing protein</fullName>
    </recommendedName>
</protein>
<proteinExistence type="predicted"/>
<dbReference type="AlphaFoldDB" id="A0A2S6AL62"/>
<name>A0A2S6AL62_9NOCA</name>
<dbReference type="Proteomes" id="UP000239874">
    <property type="component" value="Unassembled WGS sequence"/>
</dbReference>
<sequence length="184" mass="19019">MCRTSGTTSRSATAAASTGTAGSRLSLERNPFISTKVIRMKLPLACGLLLTCAAVGGTALVAGPAHADDVRWTAVAVSTSNGLLNASRNYTDVEEAKNTALADCDHRVPPPTGSSAPAHDCRLVLVYPSGRCGAVATGTRYSDGDAVGSTYSWSVGSSLSEADFDAIMKNPGLGVTVWWSDCQY</sequence>
<evidence type="ECO:0000313" key="3">
    <source>
        <dbReference type="EMBL" id="PPJ35967.1"/>
    </source>
</evidence>